<gene>
    <name evidence="1" type="ORF">Psi01_14200</name>
</gene>
<keyword evidence="2" id="KW-1185">Reference proteome</keyword>
<organism evidence="1 2">
    <name type="scientific">Planobispora siamensis</name>
    <dbReference type="NCBI Taxonomy" id="936338"/>
    <lineage>
        <taxon>Bacteria</taxon>
        <taxon>Bacillati</taxon>
        <taxon>Actinomycetota</taxon>
        <taxon>Actinomycetes</taxon>
        <taxon>Streptosporangiales</taxon>
        <taxon>Streptosporangiaceae</taxon>
        <taxon>Planobispora</taxon>
    </lineage>
</organism>
<sequence length="298" mass="31218">MSSGSSIAAVRTGWVLFLLLAAALLAGVILPAPASAAAGLKAAAAGTRAMWLWDIGTAQPADMLAWAKARGVNEIFVHAGAGLPSDTARMTRLRELKRGADKARIRLSALGGDPAWATDHAAARAWQRAVLGTGLFAGSHVDVEPYALPAWQTDQGALASGLVEMLRLLQADDPRPLEADIPFWYHTIPTGPGATLADGVLAQVDGVTVMSYRDTATGPNSMMDVSADILARGTEAGKPVRLSAETGSLSDCLHCTFYEEGAARMTTVLADVDSAARAYPAFAGIAVHHYASWRTMKP</sequence>
<dbReference type="RefSeq" id="WP_204063108.1">
    <property type="nucleotide sequence ID" value="NZ_BOOJ01000012.1"/>
</dbReference>
<proteinExistence type="predicted"/>
<dbReference type="EMBL" id="BOOJ01000012">
    <property type="protein sequence ID" value="GIH90790.1"/>
    <property type="molecule type" value="Genomic_DNA"/>
</dbReference>
<evidence type="ECO:0000313" key="2">
    <source>
        <dbReference type="Proteomes" id="UP000619788"/>
    </source>
</evidence>
<dbReference type="AlphaFoldDB" id="A0A8J3SE02"/>
<name>A0A8J3SE02_9ACTN</name>
<reference evidence="1 2" key="1">
    <citation type="submission" date="2021-01" db="EMBL/GenBank/DDBJ databases">
        <title>Whole genome shotgun sequence of Planobispora siamensis NBRC 107568.</title>
        <authorList>
            <person name="Komaki H."/>
            <person name="Tamura T."/>
        </authorList>
    </citation>
    <scope>NUCLEOTIDE SEQUENCE [LARGE SCALE GENOMIC DNA]</scope>
    <source>
        <strain evidence="1 2">NBRC 107568</strain>
    </source>
</reference>
<comment type="caution">
    <text evidence="1">The sequence shown here is derived from an EMBL/GenBank/DDBJ whole genome shotgun (WGS) entry which is preliminary data.</text>
</comment>
<accession>A0A8J3SE02</accession>
<protein>
    <submittedName>
        <fullName evidence="1">Uncharacterized protein</fullName>
    </submittedName>
</protein>
<evidence type="ECO:0000313" key="1">
    <source>
        <dbReference type="EMBL" id="GIH90790.1"/>
    </source>
</evidence>
<dbReference type="Proteomes" id="UP000619788">
    <property type="component" value="Unassembled WGS sequence"/>
</dbReference>